<reference evidence="1" key="1">
    <citation type="journal article" date="2023" name="Science">
        <title>Genome structures resolve the early diversification of teleost fishes.</title>
        <authorList>
            <person name="Parey E."/>
            <person name="Louis A."/>
            <person name="Montfort J."/>
            <person name="Bouchez O."/>
            <person name="Roques C."/>
            <person name="Iampietro C."/>
            <person name="Lluch J."/>
            <person name="Castinel A."/>
            <person name="Donnadieu C."/>
            <person name="Desvignes T."/>
            <person name="Floi Bucao C."/>
            <person name="Jouanno E."/>
            <person name="Wen M."/>
            <person name="Mejri S."/>
            <person name="Dirks R."/>
            <person name="Jansen H."/>
            <person name="Henkel C."/>
            <person name="Chen W.J."/>
            <person name="Zahm M."/>
            <person name="Cabau C."/>
            <person name="Klopp C."/>
            <person name="Thompson A.W."/>
            <person name="Robinson-Rechavi M."/>
            <person name="Braasch I."/>
            <person name="Lecointre G."/>
            <person name="Bobe J."/>
            <person name="Postlethwait J.H."/>
            <person name="Berthelot C."/>
            <person name="Roest Crollius H."/>
            <person name="Guiguen Y."/>
        </authorList>
    </citation>
    <scope>NUCLEOTIDE SEQUENCE</scope>
    <source>
        <strain evidence="1">Concon-B</strain>
    </source>
</reference>
<sequence>MHLKHPDWTTAIHFSQILTDQGTLFMSRTLKELYKLLDIRFIGTSVYRPQTKGLGGSIIR</sequence>
<keyword evidence="2" id="KW-1185">Reference proteome</keyword>
<dbReference type="Proteomes" id="UP001152803">
    <property type="component" value="Unassembled WGS sequence"/>
</dbReference>
<protein>
    <recommendedName>
        <fullName evidence="3">Integrase catalytic domain-containing protein</fullName>
    </recommendedName>
</protein>
<evidence type="ECO:0000313" key="2">
    <source>
        <dbReference type="Proteomes" id="UP001152803"/>
    </source>
</evidence>
<dbReference type="OrthoDB" id="10000497at2759"/>
<dbReference type="GO" id="GO:0003676">
    <property type="term" value="F:nucleic acid binding"/>
    <property type="evidence" value="ECO:0007669"/>
    <property type="project" value="InterPro"/>
</dbReference>
<organism evidence="1 2">
    <name type="scientific">Conger conger</name>
    <name type="common">Conger eel</name>
    <name type="synonym">Muraena conger</name>
    <dbReference type="NCBI Taxonomy" id="82655"/>
    <lineage>
        <taxon>Eukaryota</taxon>
        <taxon>Metazoa</taxon>
        <taxon>Chordata</taxon>
        <taxon>Craniata</taxon>
        <taxon>Vertebrata</taxon>
        <taxon>Euteleostomi</taxon>
        <taxon>Actinopterygii</taxon>
        <taxon>Neopterygii</taxon>
        <taxon>Teleostei</taxon>
        <taxon>Anguilliformes</taxon>
        <taxon>Congridae</taxon>
        <taxon>Conger</taxon>
    </lineage>
</organism>
<evidence type="ECO:0000313" key="1">
    <source>
        <dbReference type="EMBL" id="KAJ8283222.1"/>
    </source>
</evidence>
<gene>
    <name evidence="1" type="ORF">COCON_G00020720</name>
</gene>
<evidence type="ECO:0008006" key="3">
    <source>
        <dbReference type="Google" id="ProtNLM"/>
    </source>
</evidence>
<proteinExistence type="predicted"/>
<dbReference type="InterPro" id="IPR036397">
    <property type="entry name" value="RNaseH_sf"/>
</dbReference>
<dbReference type="AlphaFoldDB" id="A0A9Q1DWT2"/>
<dbReference type="EMBL" id="JAFJMO010000002">
    <property type="protein sequence ID" value="KAJ8283222.1"/>
    <property type="molecule type" value="Genomic_DNA"/>
</dbReference>
<accession>A0A9Q1DWT2</accession>
<name>A0A9Q1DWT2_CONCO</name>
<comment type="caution">
    <text evidence="1">The sequence shown here is derived from an EMBL/GenBank/DDBJ whole genome shotgun (WGS) entry which is preliminary data.</text>
</comment>
<dbReference type="InterPro" id="IPR012337">
    <property type="entry name" value="RNaseH-like_sf"/>
</dbReference>
<dbReference type="SUPFAM" id="SSF53098">
    <property type="entry name" value="Ribonuclease H-like"/>
    <property type="match status" value="1"/>
</dbReference>
<dbReference type="Gene3D" id="3.30.420.10">
    <property type="entry name" value="Ribonuclease H-like superfamily/Ribonuclease H"/>
    <property type="match status" value="1"/>
</dbReference>